<dbReference type="Pfam" id="PF00295">
    <property type="entry name" value="Glyco_hydro_28"/>
    <property type="match status" value="1"/>
</dbReference>
<dbReference type="InterPro" id="IPR012334">
    <property type="entry name" value="Pectin_lyas_fold"/>
</dbReference>
<evidence type="ECO:0000256" key="4">
    <source>
        <dbReference type="ARBA" id="ARBA00022525"/>
    </source>
</evidence>
<keyword evidence="6 9" id="KW-0326">Glycosidase</keyword>
<accession>A0A6J1EXR8</accession>
<dbReference type="InterPro" id="IPR006626">
    <property type="entry name" value="PbH1"/>
</dbReference>
<keyword evidence="4" id="KW-0964">Secreted</keyword>
<evidence type="ECO:0000256" key="6">
    <source>
        <dbReference type="ARBA" id="ARBA00023295"/>
    </source>
</evidence>
<dbReference type="GO" id="GO:0005975">
    <property type="term" value="P:carbohydrate metabolic process"/>
    <property type="evidence" value="ECO:0007669"/>
    <property type="project" value="InterPro"/>
</dbReference>
<evidence type="ECO:0000256" key="10">
    <source>
        <dbReference type="SAM" id="SignalP"/>
    </source>
</evidence>
<keyword evidence="7" id="KW-0961">Cell wall biogenesis/degradation</keyword>
<protein>
    <submittedName>
        <fullName evidence="12">Polygalacturonase-like</fullName>
    </submittedName>
</protein>
<sequence>MLKFLIFLRLLFLNHALANGLTFDIVSLGAKPDGKTDASFALQTAWTKACGSSTPATIYVPNGTFYVKSGSFNGPCKNNAITISINGTLVASSDMTVLADTKAWIWFKNVNGLSISGGVLDGQGTDLWNCKRSKESCPDGVTNLQLSNVQNVIISGLSSVNSQMYNFVVNDCQNVKMQGIKVSDPGNSPNTDGIHVVQSSDVTILNSNIATGDDCISIASGASNLWIEGITCGPGHGISIGSLGKEVEENGVKNVTVTSSTLTGTQNGVRIKTWGRPSSGFARDIYFKHIIINNVSNPIVIDQNYCPHKQNCPSQGSGVKVSEVTYEDITGTSATEIAINFDCSPTNPCTRLSLKDINLTYGNQIAQASCKNAQGTASDVVKPPSCLVA</sequence>
<feature type="signal peptide" evidence="10">
    <location>
        <begin position="1"/>
        <end position="18"/>
    </location>
</feature>
<evidence type="ECO:0000256" key="5">
    <source>
        <dbReference type="ARBA" id="ARBA00022801"/>
    </source>
</evidence>
<reference evidence="12" key="1">
    <citation type="submission" date="2025-08" db="UniProtKB">
        <authorList>
            <consortium name="RefSeq"/>
        </authorList>
    </citation>
    <scope>IDENTIFICATION</scope>
    <source>
        <tissue evidence="12">Young leaves</tissue>
    </source>
</reference>
<dbReference type="GO" id="GO:0071555">
    <property type="term" value="P:cell wall organization"/>
    <property type="evidence" value="ECO:0007669"/>
    <property type="project" value="UniProtKB-KW"/>
</dbReference>
<evidence type="ECO:0000256" key="2">
    <source>
        <dbReference type="ARBA" id="ARBA00008834"/>
    </source>
</evidence>
<keyword evidence="10" id="KW-0732">Signal</keyword>
<dbReference type="SUPFAM" id="SSF51126">
    <property type="entry name" value="Pectin lyase-like"/>
    <property type="match status" value="1"/>
</dbReference>
<proteinExistence type="inferred from homology"/>
<dbReference type="FunFam" id="2.160.20.10:FF:000004">
    <property type="entry name" value="Pectin lyase-like superfamily protein"/>
    <property type="match status" value="1"/>
</dbReference>
<feature type="active site" evidence="8">
    <location>
        <position position="236"/>
    </location>
</feature>
<dbReference type="KEGG" id="cmos:111439556"/>
<keyword evidence="11" id="KW-1185">Reference proteome</keyword>
<feature type="chain" id="PRO_5026688037" evidence="10">
    <location>
        <begin position="19"/>
        <end position="389"/>
    </location>
</feature>
<evidence type="ECO:0000256" key="7">
    <source>
        <dbReference type="ARBA" id="ARBA00023316"/>
    </source>
</evidence>
<dbReference type="PROSITE" id="PS00502">
    <property type="entry name" value="POLYGALACTURONASE"/>
    <property type="match status" value="1"/>
</dbReference>
<gene>
    <name evidence="12" type="primary">LOC111439556</name>
</gene>
<dbReference type="GeneID" id="111439556"/>
<evidence type="ECO:0000256" key="8">
    <source>
        <dbReference type="PROSITE-ProRule" id="PRU10052"/>
    </source>
</evidence>
<dbReference type="PANTHER" id="PTHR31375">
    <property type="match status" value="1"/>
</dbReference>
<dbReference type="AlphaFoldDB" id="A0A6J1EXR8"/>
<organism evidence="11 12">
    <name type="scientific">Cucurbita moschata</name>
    <name type="common">Winter crookneck squash</name>
    <name type="synonym">Cucurbita pepo var. moschata</name>
    <dbReference type="NCBI Taxonomy" id="3662"/>
    <lineage>
        <taxon>Eukaryota</taxon>
        <taxon>Viridiplantae</taxon>
        <taxon>Streptophyta</taxon>
        <taxon>Embryophyta</taxon>
        <taxon>Tracheophyta</taxon>
        <taxon>Spermatophyta</taxon>
        <taxon>Magnoliopsida</taxon>
        <taxon>eudicotyledons</taxon>
        <taxon>Gunneridae</taxon>
        <taxon>Pentapetalae</taxon>
        <taxon>rosids</taxon>
        <taxon>fabids</taxon>
        <taxon>Cucurbitales</taxon>
        <taxon>Cucurbitaceae</taxon>
        <taxon>Cucurbiteae</taxon>
        <taxon>Cucurbita</taxon>
    </lineage>
</organism>
<dbReference type="RefSeq" id="XP_022932941.1">
    <property type="nucleotide sequence ID" value="XM_023077173.1"/>
</dbReference>
<evidence type="ECO:0000256" key="1">
    <source>
        <dbReference type="ARBA" id="ARBA00004191"/>
    </source>
</evidence>
<dbReference type="InterPro" id="IPR000743">
    <property type="entry name" value="Glyco_hydro_28"/>
</dbReference>
<dbReference type="SMART" id="SM00710">
    <property type="entry name" value="PbH1"/>
    <property type="match status" value="6"/>
</dbReference>
<comment type="similarity">
    <text evidence="2 9">Belongs to the glycosyl hydrolase 28 family.</text>
</comment>
<dbReference type="Gene3D" id="2.160.20.10">
    <property type="entry name" value="Single-stranded right-handed beta-helix, Pectin lyase-like"/>
    <property type="match status" value="1"/>
</dbReference>
<keyword evidence="5 9" id="KW-0378">Hydrolase</keyword>
<dbReference type="Proteomes" id="UP000504609">
    <property type="component" value="Unplaced"/>
</dbReference>
<dbReference type="InterPro" id="IPR011050">
    <property type="entry name" value="Pectin_lyase_fold/virulence"/>
</dbReference>
<comment type="subcellular location">
    <subcellularLocation>
        <location evidence="1">Secreted</location>
        <location evidence="1">Cell wall</location>
    </subcellularLocation>
</comment>
<keyword evidence="3" id="KW-0134">Cell wall</keyword>
<evidence type="ECO:0000256" key="9">
    <source>
        <dbReference type="RuleBase" id="RU361169"/>
    </source>
</evidence>
<dbReference type="GO" id="GO:0004650">
    <property type="term" value="F:polygalacturonase activity"/>
    <property type="evidence" value="ECO:0007669"/>
    <property type="project" value="InterPro"/>
</dbReference>
<name>A0A6J1EXR8_CUCMO</name>
<evidence type="ECO:0000313" key="12">
    <source>
        <dbReference type="RefSeq" id="XP_022932941.1"/>
    </source>
</evidence>
<evidence type="ECO:0000313" key="11">
    <source>
        <dbReference type="Proteomes" id="UP000504609"/>
    </source>
</evidence>
<evidence type="ECO:0000256" key="3">
    <source>
        <dbReference type="ARBA" id="ARBA00022512"/>
    </source>
</evidence>